<keyword evidence="3" id="KW-1185">Reference proteome</keyword>
<dbReference type="PANTHER" id="PTHR33677">
    <property type="entry name" value="TRANSCRIPTIONAL REPRESSOR FRMR-RELATED"/>
    <property type="match status" value="1"/>
</dbReference>
<gene>
    <name evidence="2" type="ORF">VLY81_12285</name>
</gene>
<dbReference type="CDD" id="cd10148">
    <property type="entry name" value="CsoR-like_DUF156"/>
    <property type="match status" value="1"/>
</dbReference>
<organism evidence="2 3">
    <name type="scientific">Geochorda subterranea</name>
    <dbReference type="NCBI Taxonomy" id="3109564"/>
    <lineage>
        <taxon>Bacteria</taxon>
        <taxon>Bacillati</taxon>
        <taxon>Bacillota</taxon>
        <taxon>Limnochordia</taxon>
        <taxon>Limnochordales</taxon>
        <taxon>Geochordaceae</taxon>
        <taxon>Geochorda</taxon>
    </lineage>
</organism>
<name>A0ABZ1BMZ3_9FIRM</name>
<keyword evidence="1" id="KW-0175">Coiled coil</keyword>
<evidence type="ECO:0000313" key="3">
    <source>
        <dbReference type="Proteomes" id="UP001333102"/>
    </source>
</evidence>
<dbReference type="InterPro" id="IPR038390">
    <property type="entry name" value="Metal_Tscrpt_repr_sf"/>
</dbReference>
<dbReference type="Gene3D" id="1.20.58.1000">
    <property type="entry name" value="Metal-sensitive repressor, helix protomer"/>
    <property type="match status" value="1"/>
</dbReference>
<accession>A0ABZ1BMZ3</accession>
<dbReference type="EMBL" id="CP141614">
    <property type="protein sequence ID" value="WRP14185.1"/>
    <property type="molecule type" value="Genomic_DNA"/>
</dbReference>
<sequence>MAAVVVTKDQRRVEDLVNRMKRIEGQARGVQRMLESQRDCEEIVLQLAAMRAALSKVAMALMSDHFRECVAKESPEREQALERAARMFLRFS</sequence>
<dbReference type="Proteomes" id="UP001333102">
    <property type="component" value="Chromosome"/>
</dbReference>
<dbReference type="PANTHER" id="PTHR33677:SF5">
    <property type="entry name" value="TRANSCRIPTIONAL REPRESSOR FRMR"/>
    <property type="match status" value="1"/>
</dbReference>
<evidence type="ECO:0000256" key="1">
    <source>
        <dbReference type="SAM" id="Coils"/>
    </source>
</evidence>
<evidence type="ECO:0000313" key="2">
    <source>
        <dbReference type="EMBL" id="WRP14185.1"/>
    </source>
</evidence>
<dbReference type="RefSeq" id="WP_324668488.1">
    <property type="nucleotide sequence ID" value="NZ_CP141614.1"/>
</dbReference>
<dbReference type="Pfam" id="PF02583">
    <property type="entry name" value="Trns_repr_metal"/>
    <property type="match status" value="1"/>
</dbReference>
<feature type="coiled-coil region" evidence="1">
    <location>
        <begin position="6"/>
        <end position="33"/>
    </location>
</feature>
<protein>
    <submittedName>
        <fullName evidence="2">Metal-sensitive transcriptional regulator</fullName>
    </submittedName>
</protein>
<proteinExistence type="predicted"/>
<dbReference type="InterPro" id="IPR003735">
    <property type="entry name" value="Metal_Tscrpt_repr"/>
</dbReference>
<reference evidence="3" key="1">
    <citation type="submission" date="2023-12" db="EMBL/GenBank/DDBJ databases">
        <title>Novel isolates from deep terrestrial aquifers shed light on the physiology and ecology of the class Limnochordia.</title>
        <authorList>
            <person name="Karnachuk O.V."/>
            <person name="Lukina A.P."/>
            <person name="Avakyan M.R."/>
            <person name="Kadnikov V."/>
            <person name="Begmatov S."/>
            <person name="Beletsky A.V."/>
            <person name="Mardanov A.V."/>
            <person name="Ravin N.V."/>
        </authorList>
    </citation>
    <scope>NUCLEOTIDE SEQUENCE [LARGE SCALE GENOMIC DNA]</scope>
    <source>
        <strain evidence="3">LN</strain>
    </source>
</reference>